<name>A0A420H9F3_9PEZI</name>
<accession>A0A420H9F3</accession>
<evidence type="ECO:0000256" key="1">
    <source>
        <dbReference type="SAM" id="MobiDB-lite"/>
    </source>
</evidence>
<dbReference type="Proteomes" id="UP000283383">
    <property type="component" value="Unassembled WGS sequence"/>
</dbReference>
<dbReference type="EMBL" id="MCBQ01021293">
    <property type="protein sequence ID" value="RKF54069.1"/>
    <property type="molecule type" value="Genomic_DNA"/>
</dbReference>
<protein>
    <submittedName>
        <fullName evidence="2">Uncharacterized protein</fullName>
    </submittedName>
</protein>
<gene>
    <name evidence="2" type="ORF">GcM3_212046</name>
</gene>
<reference evidence="2 3" key="1">
    <citation type="journal article" date="2018" name="BMC Genomics">
        <title>Comparative genome analyses reveal sequence features reflecting distinct modes of host-adaptation between dicot and monocot powdery mildew.</title>
        <authorList>
            <person name="Wu Y."/>
            <person name="Ma X."/>
            <person name="Pan Z."/>
            <person name="Kale S.D."/>
            <person name="Song Y."/>
            <person name="King H."/>
            <person name="Zhang Q."/>
            <person name="Presley C."/>
            <person name="Deng X."/>
            <person name="Wei C.I."/>
            <person name="Xiao S."/>
        </authorList>
    </citation>
    <scope>NUCLEOTIDE SEQUENCE [LARGE SCALE GENOMIC DNA]</scope>
    <source>
        <strain evidence="2">UMSG3</strain>
    </source>
</reference>
<dbReference type="AlphaFoldDB" id="A0A420H9F3"/>
<organism evidence="2 3">
    <name type="scientific">Golovinomyces cichoracearum</name>
    <dbReference type="NCBI Taxonomy" id="62708"/>
    <lineage>
        <taxon>Eukaryota</taxon>
        <taxon>Fungi</taxon>
        <taxon>Dikarya</taxon>
        <taxon>Ascomycota</taxon>
        <taxon>Pezizomycotina</taxon>
        <taxon>Leotiomycetes</taxon>
        <taxon>Erysiphales</taxon>
        <taxon>Erysiphaceae</taxon>
        <taxon>Golovinomyces</taxon>
    </lineage>
</organism>
<sequence length="364" mass="41219">MTEPRGSDKVGDSKRSRTIESLNKYEESTRSKKKIKSVHRKDNDEEIKCNTECEEKHSQDLEKEPTRSKMTNEIKKEYASSGRVAFCSVPKSIRKGRASAIKCMRRHIDSLKVKGIEAMDSSAGSFVAGIKTIEASSFQWKEKMVNPVALAFGGSSSKPLKIWIISASILTTAEEIVQGVKEHLTRSDPVLNLKFQVRGVRSGNYLSGKWAVKFFGSLPVKFEKRLTVKSHKFLITQEPCMVCRFCGNAGHTIFECHSENERSLDSKIWDGIIGNSEVIEDEEFYLRMMDISKTEIEIHNVQKVIEKQALFNKLKIKGIWMDGDIAPQKKENSHSGVPMNNFQQVEFTEYTSIEKPIENVISGK</sequence>
<evidence type="ECO:0000313" key="3">
    <source>
        <dbReference type="Proteomes" id="UP000283383"/>
    </source>
</evidence>
<comment type="caution">
    <text evidence="2">The sequence shown here is derived from an EMBL/GenBank/DDBJ whole genome shotgun (WGS) entry which is preliminary data.</text>
</comment>
<evidence type="ECO:0000313" key="2">
    <source>
        <dbReference type="EMBL" id="RKF54069.1"/>
    </source>
</evidence>
<feature type="compositionally biased region" description="Basic and acidic residues" evidence="1">
    <location>
        <begin position="1"/>
        <end position="30"/>
    </location>
</feature>
<feature type="region of interest" description="Disordered" evidence="1">
    <location>
        <begin position="1"/>
        <end position="44"/>
    </location>
</feature>
<keyword evidence="3" id="KW-1185">Reference proteome</keyword>
<proteinExistence type="predicted"/>